<evidence type="ECO:0000256" key="5">
    <source>
        <dbReference type="ARBA" id="ARBA00022676"/>
    </source>
</evidence>
<name>A4XMR7_CALS8</name>
<comment type="similarity">
    <text evidence="3">Belongs to the glycosyltransferase 2 family.</text>
</comment>
<dbReference type="EMBL" id="CP000679">
    <property type="protein sequence ID" value="ABP68202.1"/>
    <property type="molecule type" value="Genomic_DNA"/>
</dbReference>
<dbReference type="Pfam" id="PF00535">
    <property type="entry name" value="Glycos_transf_2"/>
    <property type="match status" value="1"/>
</dbReference>
<dbReference type="CDD" id="cd04188">
    <property type="entry name" value="DPG_synthase"/>
    <property type="match status" value="1"/>
</dbReference>
<dbReference type="STRING" id="351627.Csac_2631"/>
<evidence type="ECO:0000256" key="10">
    <source>
        <dbReference type="ARBA" id="ARBA00022989"/>
    </source>
</evidence>
<dbReference type="EC" id="2.4.1.117" evidence="4"/>
<evidence type="ECO:0000256" key="11">
    <source>
        <dbReference type="ARBA" id="ARBA00023136"/>
    </source>
</evidence>
<evidence type="ECO:0000256" key="9">
    <source>
        <dbReference type="ARBA" id="ARBA00022968"/>
    </source>
</evidence>
<evidence type="ECO:0000313" key="14">
    <source>
        <dbReference type="EMBL" id="ABP68202.1"/>
    </source>
</evidence>
<evidence type="ECO:0000256" key="3">
    <source>
        <dbReference type="ARBA" id="ARBA00006739"/>
    </source>
</evidence>
<evidence type="ECO:0000256" key="8">
    <source>
        <dbReference type="ARBA" id="ARBA00022824"/>
    </source>
</evidence>
<dbReference type="SUPFAM" id="SSF53448">
    <property type="entry name" value="Nucleotide-diphospho-sugar transferases"/>
    <property type="match status" value="1"/>
</dbReference>
<organism evidence="14 15">
    <name type="scientific">Caldicellulosiruptor saccharolyticus (strain ATCC 43494 / DSM 8903 / Tp8T 6331)</name>
    <dbReference type="NCBI Taxonomy" id="351627"/>
    <lineage>
        <taxon>Bacteria</taxon>
        <taxon>Bacillati</taxon>
        <taxon>Bacillota</taxon>
        <taxon>Bacillota incertae sedis</taxon>
        <taxon>Caldicellulosiruptorales</taxon>
        <taxon>Caldicellulosiruptoraceae</taxon>
        <taxon>Caldicellulosiruptor</taxon>
    </lineage>
</organism>
<dbReference type="AlphaFoldDB" id="A4XMR7"/>
<sequence length="240" mass="27118">MRGAIVIPAYNEYARMNSQIEKYLELSKQYDMILVDDGSGDDTYRIGESLGWHVVRLSKNMGKGYAVRAGILRALALTPEPSFIGFSDADLSVSPEQWEKLISKLDEYDIVIGSRSMPDSIVKRSIPRKLISKIFNHLVHEVLQLSVHDTQCGLKFFRPQAARALFSEPLTANRYAFDIEILLRARIMGLSFKETGVNWVARDGSKVGISAPFEMLISLFKIINVYNGIKPLEYIKKTLL</sequence>
<dbReference type="Proteomes" id="UP000000256">
    <property type="component" value="Chromosome"/>
</dbReference>
<feature type="domain" description="Glycosyltransferase 2-like" evidence="13">
    <location>
        <begin position="5"/>
        <end position="165"/>
    </location>
</feature>
<protein>
    <recommendedName>
        <fullName evidence="4">dolichyl-phosphate beta-glucosyltransferase</fullName>
        <ecNumber evidence="4">2.4.1.117</ecNumber>
    </recommendedName>
</protein>
<evidence type="ECO:0000256" key="2">
    <source>
        <dbReference type="ARBA" id="ARBA00004922"/>
    </source>
</evidence>
<keyword evidence="9" id="KW-0735">Signal-anchor</keyword>
<keyword evidence="11" id="KW-0472">Membrane</keyword>
<comment type="pathway">
    <text evidence="2">Protein modification; protein glycosylation.</text>
</comment>
<evidence type="ECO:0000259" key="13">
    <source>
        <dbReference type="Pfam" id="PF00535"/>
    </source>
</evidence>
<keyword evidence="15" id="KW-1185">Reference proteome</keyword>
<evidence type="ECO:0000256" key="1">
    <source>
        <dbReference type="ARBA" id="ARBA00004389"/>
    </source>
</evidence>
<evidence type="ECO:0000256" key="6">
    <source>
        <dbReference type="ARBA" id="ARBA00022679"/>
    </source>
</evidence>
<keyword evidence="7" id="KW-0812">Transmembrane</keyword>
<evidence type="ECO:0000256" key="12">
    <source>
        <dbReference type="ARBA" id="ARBA00045097"/>
    </source>
</evidence>
<keyword evidence="10" id="KW-1133">Transmembrane helix</keyword>
<dbReference type="KEGG" id="csc:Csac_2631"/>
<dbReference type="InterPro" id="IPR001173">
    <property type="entry name" value="Glyco_trans_2-like"/>
</dbReference>
<comment type="subcellular location">
    <subcellularLocation>
        <location evidence="1">Endoplasmic reticulum membrane</location>
        <topology evidence="1">Single-pass membrane protein</topology>
    </subcellularLocation>
</comment>
<comment type="catalytic activity">
    <reaction evidence="12">
        <text>a di-trans,poly-cis-dolichyl phosphate + UDP-alpha-D-glucose = a di-trans,poly-cis-dolichyl beta-D-glucosyl phosphate + UDP</text>
        <dbReference type="Rhea" id="RHEA:15401"/>
        <dbReference type="Rhea" id="RHEA-COMP:19498"/>
        <dbReference type="Rhea" id="RHEA-COMP:19502"/>
        <dbReference type="ChEBI" id="CHEBI:57525"/>
        <dbReference type="ChEBI" id="CHEBI:57683"/>
        <dbReference type="ChEBI" id="CHEBI:58223"/>
        <dbReference type="ChEBI" id="CHEBI:58885"/>
        <dbReference type="EC" id="2.4.1.117"/>
    </reaction>
    <physiologicalReaction direction="left-to-right" evidence="12">
        <dbReference type="Rhea" id="RHEA:15402"/>
    </physiologicalReaction>
</comment>
<evidence type="ECO:0000256" key="4">
    <source>
        <dbReference type="ARBA" id="ARBA00012583"/>
    </source>
</evidence>
<evidence type="ECO:0000313" key="15">
    <source>
        <dbReference type="Proteomes" id="UP000000256"/>
    </source>
</evidence>
<dbReference type="OrthoDB" id="9810303at2"/>
<dbReference type="eggNOG" id="COG0463">
    <property type="taxonomic scope" value="Bacteria"/>
</dbReference>
<dbReference type="InterPro" id="IPR035518">
    <property type="entry name" value="DPG_synthase"/>
</dbReference>
<dbReference type="HOGENOM" id="CLU_033536_9_0_9"/>
<proteinExistence type="inferred from homology"/>
<dbReference type="InterPro" id="IPR029044">
    <property type="entry name" value="Nucleotide-diphossugar_trans"/>
</dbReference>
<dbReference type="Gene3D" id="3.90.550.10">
    <property type="entry name" value="Spore Coat Polysaccharide Biosynthesis Protein SpsA, Chain A"/>
    <property type="match status" value="1"/>
</dbReference>
<evidence type="ECO:0000256" key="7">
    <source>
        <dbReference type="ARBA" id="ARBA00022692"/>
    </source>
</evidence>
<reference evidence="14 15" key="1">
    <citation type="journal article" date="2008" name="Appl. Environ. Microbiol.">
        <title>Hydrogenomics of the extremely thermophilic bacterium Caldicellulosiruptor saccharolyticus.</title>
        <authorList>
            <person name="van de Werken H.J."/>
            <person name="Verhaart M.R."/>
            <person name="VanFossen A.L."/>
            <person name="Willquist K."/>
            <person name="Lewis D.L."/>
            <person name="Nichols J.D."/>
            <person name="Goorissen H.P."/>
            <person name="Mongodin E.F."/>
            <person name="Nelson K.E."/>
            <person name="van Niel E.W."/>
            <person name="Stams A.J."/>
            <person name="Ward D.E."/>
            <person name="de Vos W.M."/>
            <person name="van der Oost J."/>
            <person name="Kelly R.M."/>
            <person name="Kengen S.W."/>
        </authorList>
    </citation>
    <scope>NUCLEOTIDE SEQUENCE [LARGE SCALE GENOMIC DNA]</scope>
    <source>
        <strain evidence="15">ATCC 43494 / DSM 8903 / Tp8T 6331</strain>
    </source>
</reference>
<dbReference type="CAZy" id="GT2">
    <property type="family name" value="Glycosyltransferase Family 2"/>
</dbReference>
<dbReference type="GO" id="GO:0006487">
    <property type="term" value="P:protein N-linked glycosylation"/>
    <property type="evidence" value="ECO:0007669"/>
    <property type="project" value="TreeGrafter"/>
</dbReference>
<keyword evidence="5" id="KW-0328">Glycosyltransferase</keyword>
<dbReference type="PANTHER" id="PTHR10859">
    <property type="entry name" value="GLYCOSYL TRANSFERASE"/>
    <property type="match status" value="1"/>
</dbReference>
<dbReference type="PANTHER" id="PTHR10859:SF91">
    <property type="entry name" value="DOLICHYL-PHOSPHATE BETA-GLUCOSYLTRANSFERASE"/>
    <property type="match status" value="1"/>
</dbReference>
<accession>A4XMR7</accession>
<keyword evidence="6 14" id="KW-0808">Transferase</keyword>
<dbReference type="RefSeq" id="WP_011918118.1">
    <property type="nucleotide sequence ID" value="NC_009437.1"/>
</dbReference>
<keyword evidence="8" id="KW-0256">Endoplasmic reticulum</keyword>
<gene>
    <name evidence="14" type="ordered locus">Csac_2631</name>
</gene>
<dbReference type="GO" id="GO:0004581">
    <property type="term" value="F:dolichyl-phosphate beta-glucosyltransferase activity"/>
    <property type="evidence" value="ECO:0007669"/>
    <property type="project" value="UniProtKB-EC"/>
</dbReference>